<protein>
    <submittedName>
        <fullName evidence="1">Uncharacterized protein</fullName>
    </submittedName>
</protein>
<dbReference type="EMBL" id="LBTU01000001">
    <property type="protein sequence ID" value="KKQ48033.1"/>
    <property type="molecule type" value="Genomic_DNA"/>
</dbReference>
<evidence type="ECO:0000313" key="1">
    <source>
        <dbReference type="EMBL" id="KKQ48033.1"/>
    </source>
</evidence>
<dbReference type="Proteomes" id="UP000034430">
    <property type="component" value="Unassembled WGS sequence"/>
</dbReference>
<accession>A0A0G0HY15</accession>
<name>A0A0G0HY15_9BACT</name>
<sequence length="46" mass="5684">MSDLDFIKDKELRSTLENSIEYIYALFEESKNGKKFINKNWRIWRN</sequence>
<reference evidence="1 2" key="1">
    <citation type="journal article" date="2015" name="Nature">
        <title>rRNA introns, odd ribosomes, and small enigmatic genomes across a large radiation of phyla.</title>
        <authorList>
            <person name="Brown C.T."/>
            <person name="Hug L.A."/>
            <person name="Thomas B.C."/>
            <person name="Sharon I."/>
            <person name="Castelle C.J."/>
            <person name="Singh A."/>
            <person name="Wilkins M.J."/>
            <person name="Williams K.H."/>
            <person name="Banfield J.F."/>
        </authorList>
    </citation>
    <scope>NUCLEOTIDE SEQUENCE [LARGE SCALE GENOMIC DNA]</scope>
</reference>
<evidence type="ECO:0000313" key="2">
    <source>
        <dbReference type="Proteomes" id="UP000034430"/>
    </source>
</evidence>
<comment type="caution">
    <text evidence="1">The sequence shown here is derived from an EMBL/GenBank/DDBJ whole genome shotgun (WGS) entry which is preliminary data.</text>
</comment>
<organism evidence="1 2">
    <name type="scientific">Candidatus Yanofskybacteria bacterium GW2011_GWC2_37_9</name>
    <dbReference type="NCBI Taxonomy" id="1619028"/>
    <lineage>
        <taxon>Bacteria</taxon>
        <taxon>Candidatus Yanofskyibacteriota</taxon>
    </lineage>
</organism>
<proteinExistence type="predicted"/>
<gene>
    <name evidence="1" type="ORF">US65_C0001G0014</name>
</gene>
<dbReference type="AlphaFoldDB" id="A0A0G0HY15"/>